<protein>
    <recommendedName>
        <fullName evidence="5">SH3 domain-containing protein</fullName>
    </recommendedName>
</protein>
<keyword evidence="4" id="KW-0812">Transmembrane</keyword>
<dbReference type="EMBL" id="LUEZ02000052">
    <property type="protein sequence ID" value="RDB22178.1"/>
    <property type="molecule type" value="Genomic_DNA"/>
</dbReference>
<dbReference type="Proteomes" id="UP000076154">
    <property type="component" value="Unassembled WGS sequence"/>
</dbReference>
<sequence length="356" mass="38680">MQRRAHGIKRLNFLEDRATETEANPSATQAQSTSDATTKSVVDSPPTSTKALAAVISVVGVLAILGIVIWRYKTRRSRSRKPAPSLAGRVTIEKEFHFEKHIDLNNVDIYTEKPQKAVLTPRSFDSEVGWVPQIKTYPPTEVSIPEPTASFKSKSKSHALQLSVKTSSEGSLDVALSPPPSYFIANGGAEQQSPRLIPIPPSPAASTTHPPTPPTPPATRKATSFASRAEQPAMPMPSPRSESFATHDIALPIDPIRNSAASGSDESGSSQRLPRLMTVAASFTPTLDDELAIKLGDTVRMVDEYRDGWCLVQRVGRIDAPKGAVPRFCLQERRGVVPMVPTRKFSNGSLKSQGWR</sequence>
<keyword evidence="4" id="KW-0472">Membrane</keyword>
<accession>A0A369JK03</accession>
<dbReference type="Gene3D" id="2.30.30.40">
    <property type="entry name" value="SH3 Domains"/>
    <property type="match status" value="1"/>
</dbReference>
<name>A0A369JK03_HYPMA</name>
<dbReference type="CDD" id="cd11854">
    <property type="entry name" value="SH3_Fus1p"/>
    <property type="match status" value="1"/>
</dbReference>
<evidence type="ECO:0000313" key="7">
    <source>
        <dbReference type="Proteomes" id="UP000076154"/>
    </source>
</evidence>
<dbReference type="PROSITE" id="PS50002">
    <property type="entry name" value="SH3"/>
    <property type="match status" value="1"/>
</dbReference>
<organism evidence="6 7">
    <name type="scientific">Hypsizygus marmoreus</name>
    <name type="common">White beech mushroom</name>
    <name type="synonym">Agaricus marmoreus</name>
    <dbReference type="NCBI Taxonomy" id="39966"/>
    <lineage>
        <taxon>Eukaryota</taxon>
        <taxon>Fungi</taxon>
        <taxon>Dikarya</taxon>
        <taxon>Basidiomycota</taxon>
        <taxon>Agaricomycotina</taxon>
        <taxon>Agaricomycetes</taxon>
        <taxon>Agaricomycetidae</taxon>
        <taxon>Agaricales</taxon>
        <taxon>Tricholomatineae</taxon>
        <taxon>Lyophyllaceae</taxon>
        <taxon>Hypsizygus</taxon>
    </lineage>
</organism>
<dbReference type="InParanoid" id="A0A369JK03"/>
<dbReference type="OrthoDB" id="5340910at2759"/>
<gene>
    <name evidence="6" type="ORF">Hypma_010610</name>
</gene>
<feature type="transmembrane region" description="Helical" evidence="4">
    <location>
        <begin position="51"/>
        <end position="72"/>
    </location>
</feature>
<dbReference type="InterPro" id="IPR036028">
    <property type="entry name" value="SH3-like_dom_sf"/>
</dbReference>
<dbReference type="InterPro" id="IPR035521">
    <property type="entry name" value="Fus1_SH3"/>
</dbReference>
<evidence type="ECO:0000313" key="6">
    <source>
        <dbReference type="EMBL" id="RDB22178.1"/>
    </source>
</evidence>
<dbReference type="AlphaFoldDB" id="A0A369JK03"/>
<feature type="compositionally biased region" description="Low complexity" evidence="3">
    <location>
        <begin position="26"/>
        <end position="40"/>
    </location>
</feature>
<evidence type="ECO:0000256" key="4">
    <source>
        <dbReference type="SAM" id="Phobius"/>
    </source>
</evidence>
<keyword evidence="7" id="KW-1185">Reference proteome</keyword>
<feature type="region of interest" description="Disordered" evidence="3">
    <location>
        <begin position="183"/>
        <end position="243"/>
    </location>
</feature>
<evidence type="ECO:0000259" key="5">
    <source>
        <dbReference type="PROSITE" id="PS50002"/>
    </source>
</evidence>
<keyword evidence="4" id="KW-1133">Transmembrane helix</keyword>
<feature type="domain" description="SH3" evidence="5">
    <location>
        <begin position="272"/>
        <end position="335"/>
    </location>
</feature>
<comment type="caution">
    <text evidence="6">The sequence shown here is derived from an EMBL/GenBank/DDBJ whole genome shotgun (WGS) entry which is preliminary data.</text>
</comment>
<proteinExistence type="predicted"/>
<evidence type="ECO:0000256" key="3">
    <source>
        <dbReference type="SAM" id="MobiDB-lite"/>
    </source>
</evidence>
<reference evidence="6" key="1">
    <citation type="submission" date="2018-04" db="EMBL/GenBank/DDBJ databases">
        <title>Whole genome sequencing of Hypsizygus marmoreus.</title>
        <authorList>
            <person name="Choi I.-G."/>
            <person name="Min B."/>
            <person name="Kim J.-G."/>
            <person name="Kim S."/>
            <person name="Oh Y.-L."/>
            <person name="Kong W.-S."/>
            <person name="Park H."/>
            <person name="Jeong J."/>
            <person name="Song E.-S."/>
        </authorList>
    </citation>
    <scope>NUCLEOTIDE SEQUENCE [LARGE SCALE GENOMIC DNA]</scope>
    <source>
        <strain evidence="6">51987-8</strain>
    </source>
</reference>
<dbReference type="InterPro" id="IPR001452">
    <property type="entry name" value="SH3_domain"/>
</dbReference>
<dbReference type="STRING" id="39966.A0A369JK03"/>
<feature type="region of interest" description="Disordered" evidence="3">
    <location>
        <begin position="11"/>
        <end position="45"/>
    </location>
</feature>
<evidence type="ECO:0000256" key="2">
    <source>
        <dbReference type="PROSITE-ProRule" id="PRU00192"/>
    </source>
</evidence>
<dbReference type="SUPFAM" id="SSF50044">
    <property type="entry name" value="SH3-domain"/>
    <property type="match status" value="1"/>
</dbReference>
<dbReference type="Pfam" id="PF14604">
    <property type="entry name" value="SH3_9"/>
    <property type="match status" value="1"/>
</dbReference>
<evidence type="ECO:0000256" key="1">
    <source>
        <dbReference type="ARBA" id="ARBA00022443"/>
    </source>
</evidence>
<keyword evidence="1 2" id="KW-0728">SH3 domain</keyword>